<dbReference type="GO" id="GO:1903037">
    <property type="term" value="P:regulation of leukocyte cell-cell adhesion"/>
    <property type="evidence" value="ECO:0007669"/>
    <property type="project" value="UniProtKB-ARBA"/>
</dbReference>
<comment type="similarity">
    <text evidence="2">Belongs to the immunoglobulin superfamily. BTN/MOG family.</text>
</comment>
<gene>
    <name evidence="11" type="primary">LOC116437192</name>
</gene>
<comment type="subcellular location">
    <subcellularLocation>
        <location evidence="1">Membrane</location>
        <topology evidence="1">Single-pass type I membrane protein</topology>
    </subcellularLocation>
</comment>
<name>A0A8C3E6B4_CORMO</name>
<proteinExistence type="inferred from homology"/>
<evidence type="ECO:0000256" key="10">
    <source>
        <dbReference type="ARBA" id="ARBA00038221"/>
    </source>
</evidence>
<dbReference type="Pfam" id="PF07686">
    <property type="entry name" value="V-set"/>
    <property type="match status" value="1"/>
</dbReference>
<accession>A0A8U7P843</accession>
<evidence type="ECO:0000256" key="2">
    <source>
        <dbReference type="ARBA" id="ARBA00007591"/>
    </source>
</evidence>
<dbReference type="Ensembl" id="ENSCMUT00000018456.2">
    <property type="protein sequence ID" value="ENSCMUP00000017197.2"/>
    <property type="gene ID" value="ENSCMUG00000019546.1"/>
</dbReference>
<dbReference type="InterPro" id="IPR003599">
    <property type="entry name" value="Ig_sub"/>
</dbReference>
<dbReference type="Pfam" id="PF22705">
    <property type="entry name" value="C2-set_3"/>
    <property type="match status" value="1"/>
</dbReference>
<dbReference type="PANTHER" id="PTHR24100">
    <property type="entry name" value="BUTYROPHILIN"/>
    <property type="match status" value="1"/>
</dbReference>
<evidence type="ECO:0000256" key="6">
    <source>
        <dbReference type="ARBA" id="ARBA00023136"/>
    </source>
</evidence>
<evidence type="ECO:0000313" key="12">
    <source>
        <dbReference type="Proteomes" id="UP000694553"/>
    </source>
</evidence>
<keyword evidence="4" id="KW-0732">Signal</keyword>
<evidence type="ECO:0000256" key="7">
    <source>
        <dbReference type="ARBA" id="ARBA00023157"/>
    </source>
</evidence>
<dbReference type="InterPro" id="IPR043136">
    <property type="entry name" value="B30.2/SPRY_sf"/>
</dbReference>
<dbReference type="Proteomes" id="UP000694553">
    <property type="component" value="Unassembled WGS sequence"/>
</dbReference>
<dbReference type="SMART" id="SM00409">
    <property type="entry name" value="IG"/>
    <property type="match status" value="1"/>
</dbReference>
<dbReference type="SMART" id="SM00406">
    <property type="entry name" value="IGv"/>
    <property type="match status" value="1"/>
</dbReference>
<dbReference type="AlphaFoldDB" id="A0A8C3E6B4"/>
<protein>
    <submittedName>
        <fullName evidence="11">Uncharacterized protein</fullName>
    </submittedName>
</protein>
<comment type="similarity">
    <text evidence="10">Belongs to the SKINT family.</text>
</comment>
<evidence type="ECO:0000256" key="3">
    <source>
        <dbReference type="ARBA" id="ARBA00022692"/>
    </source>
</evidence>
<dbReference type="InterPro" id="IPR001870">
    <property type="entry name" value="B30.2/SPRY"/>
</dbReference>
<keyword evidence="7" id="KW-1015">Disulfide bond</keyword>
<sequence length="485" mass="53583">MGSRFRPAVTLPILVFLQIIPGVTGQYSIIPPDSPVLGVVGDGAVLPCQLQGRIIPEKLSIQWIFSGSSTESEVAIFYGKNHQNPFLEFKGYQSRTEFFPSEFHRGNLSLLLKNVRPSDKGEYTCSVFLENWYDQVMVELDVAAQGAEPSVFLDGHAGNGISLSCRSQGWFPAPSVVWLDSQGQTRPEEVTTRSTTGPSSGIFDVVSSMSLELGSDREVSCRVVNEVLNATRESRVRIADSFFPSTSPWMIASLIILSVDLGILGATVYKMKRSLMETGKAERSRKEAGTEKDRLKAQLERLRAELDFWEARSHAVPVALDPEARPLDPWDLPSPFQGWVLVARDALGAGKCYWEVELGRERDWALGVLRDGPSLAGPHSRDSRHSRHCWALCASQGQLFSSGSGSRLLREQSRGLSALGVFLDSEEERLEFYDVEQRDLVAGMSLGSGDNPVGGFFPFISRMQTGTLWIRPVPIPVPLKKHRGV</sequence>
<dbReference type="InterPro" id="IPR013320">
    <property type="entry name" value="ConA-like_dom_sf"/>
</dbReference>
<dbReference type="PROSITE" id="PS50835">
    <property type="entry name" value="IG_LIKE"/>
    <property type="match status" value="2"/>
</dbReference>
<dbReference type="PROSITE" id="PS50188">
    <property type="entry name" value="B302_SPRY"/>
    <property type="match status" value="1"/>
</dbReference>
<evidence type="ECO:0000256" key="8">
    <source>
        <dbReference type="ARBA" id="ARBA00023180"/>
    </source>
</evidence>
<dbReference type="SUPFAM" id="SSF49899">
    <property type="entry name" value="Concanavalin A-like lectins/glucanases"/>
    <property type="match status" value="1"/>
</dbReference>
<keyword evidence="9" id="KW-0393">Immunoglobulin domain</keyword>
<dbReference type="SUPFAM" id="SSF48726">
    <property type="entry name" value="Immunoglobulin"/>
    <property type="match status" value="2"/>
</dbReference>
<dbReference type="FunFam" id="2.60.40.10:FF:000142">
    <property type="entry name" value="V-set domain-containing T-cell activation inhibitor 1"/>
    <property type="match status" value="1"/>
</dbReference>
<dbReference type="InterPro" id="IPR013106">
    <property type="entry name" value="Ig_V-set"/>
</dbReference>
<dbReference type="InterPro" id="IPR003877">
    <property type="entry name" value="SPRY_dom"/>
</dbReference>
<dbReference type="GO" id="GO:0001817">
    <property type="term" value="P:regulation of cytokine production"/>
    <property type="evidence" value="ECO:0007669"/>
    <property type="project" value="TreeGrafter"/>
</dbReference>
<dbReference type="FunFam" id="2.60.40.10:FF:000088">
    <property type="entry name" value="Butyrophilin subfamily 1 member A1"/>
    <property type="match status" value="1"/>
</dbReference>
<reference evidence="12" key="1">
    <citation type="submission" date="2019-10" db="EMBL/GenBank/DDBJ databases">
        <title>Corvus moneduloides (New Caledonian crow) genome, bCorMon1, primary haplotype.</title>
        <authorList>
            <person name="Rutz C."/>
            <person name="Fungtammasan C."/>
            <person name="Mountcastle J."/>
            <person name="Formenti G."/>
            <person name="Chow W."/>
            <person name="Howe K."/>
            <person name="Steele M.P."/>
            <person name="Fernandes J."/>
            <person name="Gilbert M.T.P."/>
            <person name="Fedrigo O."/>
            <person name="Jarvis E.D."/>
            <person name="Gemmell N."/>
        </authorList>
    </citation>
    <scope>NUCLEOTIDE SEQUENCE [LARGE SCALE GENOMIC DNA]</scope>
</reference>
<dbReference type="GO" id="GO:0050863">
    <property type="term" value="P:regulation of T cell activation"/>
    <property type="evidence" value="ECO:0007669"/>
    <property type="project" value="UniProtKB-ARBA"/>
</dbReference>
<keyword evidence="8" id="KW-0325">Glycoprotein</keyword>
<evidence type="ECO:0000256" key="4">
    <source>
        <dbReference type="ARBA" id="ARBA00022729"/>
    </source>
</evidence>
<reference evidence="11" key="2">
    <citation type="submission" date="2025-08" db="UniProtKB">
        <authorList>
            <consortium name="Ensembl"/>
        </authorList>
    </citation>
    <scope>IDENTIFICATION</scope>
</reference>
<dbReference type="GO" id="GO:0009897">
    <property type="term" value="C:external side of plasma membrane"/>
    <property type="evidence" value="ECO:0007669"/>
    <property type="project" value="TreeGrafter"/>
</dbReference>
<keyword evidence="6" id="KW-0472">Membrane</keyword>
<dbReference type="InterPro" id="IPR013783">
    <property type="entry name" value="Ig-like_fold"/>
</dbReference>
<organism evidence="11 12">
    <name type="scientific">Corvus moneduloides</name>
    <name type="common">New Caledonian crow</name>
    <dbReference type="NCBI Taxonomy" id="1196302"/>
    <lineage>
        <taxon>Eukaryota</taxon>
        <taxon>Metazoa</taxon>
        <taxon>Chordata</taxon>
        <taxon>Craniata</taxon>
        <taxon>Vertebrata</taxon>
        <taxon>Euteleostomi</taxon>
        <taxon>Archelosauria</taxon>
        <taxon>Archosauria</taxon>
        <taxon>Dinosauria</taxon>
        <taxon>Saurischia</taxon>
        <taxon>Theropoda</taxon>
        <taxon>Coelurosauria</taxon>
        <taxon>Aves</taxon>
        <taxon>Neognathae</taxon>
        <taxon>Neoaves</taxon>
        <taxon>Telluraves</taxon>
        <taxon>Australaves</taxon>
        <taxon>Passeriformes</taxon>
        <taxon>Corvoidea</taxon>
        <taxon>Corvidae</taxon>
        <taxon>Corvus</taxon>
    </lineage>
</organism>
<dbReference type="Gene3D" id="2.60.120.920">
    <property type="match status" value="1"/>
</dbReference>
<dbReference type="PANTHER" id="PTHR24100:SF130">
    <property type="entry name" value="BUTYROPHILIN-LIKE PROTEIN 9"/>
    <property type="match status" value="1"/>
</dbReference>
<dbReference type="InterPro" id="IPR050504">
    <property type="entry name" value="IgSF_BTN/MOG"/>
</dbReference>
<dbReference type="Gene3D" id="2.60.40.10">
    <property type="entry name" value="Immunoglobulins"/>
    <property type="match status" value="2"/>
</dbReference>
<keyword evidence="5" id="KW-1133">Transmembrane helix</keyword>
<dbReference type="GO" id="GO:0042110">
    <property type="term" value="P:T cell activation"/>
    <property type="evidence" value="ECO:0007669"/>
    <property type="project" value="UniProtKB-ARBA"/>
</dbReference>
<dbReference type="InterPro" id="IPR007110">
    <property type="entry name" value="Ig-like_dom"/>
</dbReference>
<dbReference type="Pfam" id="PF00622">
    <property type="entry name" value="SPRY"/>
    <property type="match status" value="1"/>
</dbReference>
<evidence type="ECO:0000313" key="11">
    <source>
        <dbReference type="Ensembl" id="ENSCMUP00000017197.2"/>
    </source>
</evidence>
<evidence type="ECO:0000256" key="5">
    <source>
        <dbReference type="ARBA" id="ARBA00022989"/>
    </source>
</evidence>
<accession>A0A8C3E6B4</accession>
<keyword evidence="3" id="KW-0812">Transmembrane</keyword>
<reference evidence="11" key="3">
    <citation type="submission" date="2025-09" db="UniProtKB">
        <authorList>
            <consortium name="Ensembl"/>
        </authorList>
    </citation>
    <scope>IDENTIFICATION</scope>
</reference>
<evidence type="ECO:0000256" key="9">
    <source>
        <dbReference type="ARBA" id="ARBA00023319"/>
    </source>
</evidence>
<keyword evidence="12" id="KW-1185">Reference proteome</keyword>
<dbReference type="SMART" id="SM00449">
    <property type="entry name" value="SPRY"/>
    <property type="match status" value="1"/>
</dbReference>
<dbReference type="GO" id="GO:0050852">
    <property type="term" value="P:T cell receptor signaling pathway"/>
    <property type="evidence" value="ECO:0007669"/>
    <property type="project" value="TreeGrafter"/>
</dbReference>
<dbReference type="InterPro" id="IPR036179">
    <property type="entry name" value="Ig-like_dom_sf"/>
</dbReference>
<evidence type="ECO:0000256" key="1">
    <source>
        <dbReference type="ARBA" id="ARBA00004479"/>
    </source>
</evidence>
<dbReference type="InterPro" id="IPR053896">
    <property type="entry name" value="BTN3A2-like_Ig-C"/>
</dbReference>
<dbReference type="GO" id="GO:0005102">
    <property type="term" value="F:signaling receptor binding"/>
    <property type="evidence" value="ECO:0007669"/>
    <property type="project" value="TreeGrafter"/>
</dbReference>